<dbReference type="Proteomes" id="UP000478052">
    <property type="component" value="Unassembled WGS sequence"/>
</dbReference>
<feature type="non-terminal residue" evidence="2">
    <location>
        <position position="89"/>
    </location>
</feature>
<name>A0A6G0VMU3_APHCR</name>
<keyword evidence="3" id="KW-1185">Reference proteome</keyword>
<gene>
    <name evidence="2" type="ORF">FWK35_00037011</name>
</gene>
<dbReference type="AlphaFoldDB" id="A0A6G0VMU3"/>
<dbReference type="EMBL" id="VUJU01015769">
    <property type="protein sequence ID" value="KAF0692161.1"/>
    <property type="molecule type" value="Genomic_DNA"/>
</dbReference>
<accession>A0A6G0VMU3</accession>
<comment type="caution">
    <text evidence="2">The sequence shown here is derived from an EMBL/GenBank/DDBJ whole genome shotgun (WGS) entry which is preliminary data.</text>
</comment>
<reference evidence="2 3" key="1">
    <citation type="submission" date="2019-08" db="EMBL/GenBank/DDBJ databases">
        <title>Whole genome of Aphis craccivora.</title>
        <authorList>
            <person name="Voronova N.V."/>
            <person name="Shulinski R.S."/>
            <person name="Bandarenka Y.V."/>
            <person name="Zhorov D.G."/>
            <person name="Warner D."/>
        </authorList>
    </citation>
    <scope>NUCLEOTIDE SEQUENCE [LARGE SCALE GENOMIC DNA]</scope>
    <source>
        <strain evidence="2">180601</strain>
        <tissue evidence="2">Whole Body</tissue>
    </source>
</reference>
<evidence type="ECO:0000313" key="3">
    <source>
        <dbReference type="Proteomes" id="UP000478052"/>
    </source>
</evidence>
<evidence type="ECO:0000313" key="2">
    <source>
        <dbReference type="EMBL" id="KAF0692161.1"/>
    </source>
</evidence>
<proteinExistence type="predicted"/>
<sequence>MIKSDNDYNNKSMNNEVKLVKKQNTRSKFKKQVKSNKNKTMARKNILYLDNIENLLKNEKIETDITNTITVKQGDNLINVKSPTDEKSS</sequence>
<feature type="compositionally biased region" description="Basic residues" evidence="1">
    <location>
        <begin position="20"/>
        <end position="37"/>
    </location>
</feature>
<protein>
    <submittedName>
        <fullName evidence="2">Uncharacterized protein</fullName>
    </submittedName>
</protein>
<organism evidence="2 3">
    <name type="scientific">Aphis craccivora</name>
    <name type="common">Cowpea aphid</name>
    <dbReference type="NCBI Taxonomy" id="307492"/>
    <lineage>
        <taxon>Eukaryota</taxon>
        <taxon>Metazoa</taxon>
        <taxon>Ecdysozoa</taxon>
        <taxon>Arthropoda</taxon>
        <taxon>Hexapoda</taxon>
        <taxon>Insecta</taxon>
        <taxon>Pterygota</taxon>
        <taxon>Neoptera</taxon>
        <taxon>Paraneoptera</taxon>
        <taxon>Hemiptera</taxon>
        <taxon>Sternorrhyncha</taxon>
        <taxon>Aphidomorpha</taxon>
        <taxon>Aphidoidea</taxon>
        <taxon>Aphididae</taxon>
        <taxon>Aphidini</taxon>
        <taxon>Aphis</taxon>
        <taxon>Aphis</taxon>
    </lineage>
</organism>
<feature type="region of interest" description="Disordered" evidence="1">
    <location>
        <begin position="1"/>
        <end position="37"/>
    </location>
</feature>
<evidence type="ECO:0000256" key="1">
    <source>
        <dbReference type="SAM" id="MobiDB-lite"/>
    </source>
</evidence>